<name>A0A916Y8Z0_9FLAO</name>
<sequence length="428" mass="48683">MSLVVFSCKSEDATDPTAFYMPGEFEPQEAVWFGTWYMGDRENDYKKVITDVMKAIEGHVKIKMASPSDSIMQIAKRQLDSLGVDTTKIQFFVMPGEAHWIRDHGATFVINRLGELGAVDFEWNFYGYLDWQINRDSTIADSLKIWDKKIRQGKRAKVDSLMAVATGAKWIKGNLTIEGGSIEVNGKGVLIQCEAVTLKRNPGWTKEALEEEYKRTLGVKKVIWLPQGLAEDEHMTQFQLGKYITLGTGGHTDEFVRFADDRTILLAWVDENEVEAHPLNKLNYERMKKNYEILKKASDHNGKPFRIIKIPLPYIQERPIVVSDSIRDNHHISLKSFTYKDRNKVKKGDELVSVAAASYMNFLVTNGVVVTSSYANNKASIKREKEVERLLQRAFPGRKIVFIDAMVLNWGGGGIHCSTQQEPKIRKL</sequence>
<dbReference type="Gene3D" id="3.75.10.10">
    <property type="entry name" value="L-arginine/glycine Amidinotransferase, Chain A"/>
    <property type="match status" value="1"/>
</dbReference>
<accession>A0A916Y8Z0</accession>
<protein>
    <submittedName>
        <fullName evidence="2">Agmatine deiminase</fullName>
    </submittedName>
</protein>
<dbReference type="AlphaFoldDB" id="A0A916Y8Z0"/>
<dbReference type="PANTHER" id="PTHR31377">
    <property type="entry name" value="AGMATINE DEIMINASE-RELATED"/>
    <property type="match status" value="1"/>
</dbReference>
<evidence type="ECO:0000313" key="2">
    <source>
        <dbReference type="EMBL" id="GGD34050.1"/>
    </source>
</evidence>
<evidence type="ECO:0000256" key="1">
    <source>
        <dbReference type="ARBA" id="ARBA00022801"/>
    </source>
</evidence>
<keyword evidence="1" id="KW-0378">Hydrolase</keyword>
<comment type="caution">
    <text evidence="2">The sequence shown here is derived from an EMBL/GenBank/DDBJ whole genome shotgun (WGS) entry which is preliminary data.</text>
</comment>
<dbReference type="PANTHER" id="PTHR31377:SF0">
    <property type="entry name" value="AGMATINE DEIMINASE-RELATED"/>
    <property type="match status" value="1"/>
</dbReference>
<dbReference type="GO" id="GO:0047632">
    <property type="term" value="F:agmatine deiminase activity"/>
    <property type="evidence" value="ECO:0007669"/>
    <property type="project" value="TreeGrafter"/>
</dbReference>
<evidence type="ECO:0000313" key="3">
    <source>
        <dbReference type="Proteomes" id="UP000625735"/>
    </source>
</evidence>
<reference evidence="2" key="1">
    <citation type="journal article" date="2014" name="Int. J. Syst. Evol. Microbiol.">
        <title>Complete genome sequence of Corynebacterium casei LMG S-19264T (=DSM 44701T), isolated from a smear-ripened cheese.</title>
        <authorList>
            <consortium name="US DOE Joint Genome Institute (JGI-PGF)"/>
            <person name="Walter F."/>
            <person name="Albersmeier A."/>
            <person name="Kalinowski J."/>
            <person name="Ruckert C."/>
        </authorList>
    </citation>
    <scope>NUCLEOTIDE SEQUENCE</scope>
    <source>
        <strain evidence="2">CGMCC 1.12506</strain>
    </source>
</reference>
<reference evidence="2" key="2">
    <citation type="submission" date="2020-09" db="EMBL/GenBank/DDBJ databases">
        <authorList>
            <person name="Sun Q."/>
            <person name="Zhou Y."/>
        </authorList>
    </citation>
    <scope>NUCLEOTIDE SEQUENCE</scope>
    <source>
        <strain evidence="2">CGMCC 1.12506</strain>
    </source>
</reference>
<dbReference type="GO" id="GO:0004668">
    <property type="term" value="F:protein-arginine deiminase activity"/>
    <property type="evidence" value="ECO:0007669"/>
    <property type="project" value="InterPro"/>
</dbReference>
<gene>
    <name evidence="2" type="primary">aguA</name>
    <name evidence="2" type="ORF">GCM10011343_25030</name>
</gene>
<dbReference type="EMBL" id="BMFG01000011">
    <property type="protein sequence ID" value="GGD34050.1"/>
    <property type="molecule type" value="Genomic_DNA"/>
</dbReference>
<dbReference type="InterPro" id="IPR007466">
    <property type="entry name" value="Peptidyl-Arg-deiminase_porph"/>
</dbReference>
<organism evidence="2 3">
    <name type="scientific">Flavobacterium orientale</name>
    <dbReference type="NCBI Taxonomy" id="1756020"/>
    <lineage>
        <taxon>Bacteria</taxon>
        <taxon>Pseudomonadati</taxon>
        <taxon>Bacteroidota</taxon>
        <taxon>Flavobacteriia</taxon>
        <taxon>Flavobacteriales</taxon>
        <taxon>Flavobacteriaceae</taxon>
        <taxon>Flavobacterium</taxon>
    </lineage>
</organism>
<dbReference type="Pfam" id="PF04371">
    <property type="entry name" value="PAD_porph"/>
    <property type="match status" value="1"/>
</dbReference>
<keyword evidence="3" id="KW-1185">Reference proteome</keyword>
<dbReference type="Proteomes" id="UP000625735">
    <property type="component" value="Unassembled WGS sequence"/>
</dbReference>
<proteinExistence type="predicted"/>
<dbReference type="SUPFAM" id="SSF55909">
    <property type="entry name" value="Pentein"/>
    <property type="match status" value="1"/>
</dbReference>
<dbReference type="GO" id="GO:0009446">
    <property type="term" value="P:putrescine biosynthetic process"/>
    <property type="evidence" value="ECO:0007669"/>
    <property type="project" value="InterPro"/>
</dbReference>